<evidence type="ECO:0000256" key="12">
    <source>
        <dbReference type="ARBA" id="ARBA00022984"/>
    </source>
</evidence>
<evidence type="ECO:0000256" key="1">
    <source>
        <dbReference type="ARBA" id="ARBA00001936"/>
    </source>
</evidence>
<dbReference type="InterPro" id="IPR005905">
    <property type="entry name" value="D_ala_D_ala"/>
</dbReference>
<organism evidence="19 20">
    <name type="scientific">Leptothrix discophora</name>
    <dbReference type="NCBI Taxonomy" id="89"/>
    <lineage>
        <taxon>Bacteria</taxon>
        <taxon>Pseudomonadati</taxon>
        <taxon>Pseudomonadota</taxon>
        <taxon>Betaproteobacteria</taxon>
        <taxon>Burkholderiales</taxon>
        <taxon>Sphaerotilaceae</taxon>
        <taxon>Leptothrix</taxon>
    </lineage>
</organism>
<comment type="cofactor">
    <cofactor evidence="1">
        <name>Mn(2+)</name>
        <dbReference type="ChEBI" id="CHEBI:29035"/>
    </cofactor>
</comment>
<evidence type="ECO:0000256" key="10">
    <source>
        <dbReference type="ARBA" id="ARBA00022840"/>
    </source>
</evidence>
<protein>
    <recommendedName>
        <fullName evidence="6 15">D-alanine--D-alanine ligase</fullName>
        <ecNumber evidence="6 15">6.3.2.4</ecNumber>
    </recommendedName>
    <alternativeName>
        <fullName evidence="15">D-Ala-D-Ala ligase</fullName>
    </alternativeName>
    <alternativeName>
        <fullName evidence="15">D-alanylalanine synthetase</fullName>
    </alternativeName>
</protein>
<dbReference type="PANTHER" id="PTHR23132">
    <property type="entry name" value="D-ALANINE--D-ALANINE LIGASE"/>
    <property type="match status" value="1"/>
</dbReference>
<evidence type="ECO:0000256" key="11">
    <source>
        <dbReference type="ARBA" id="ARBA00022960"/>
    </source>
</evidence>
<evidence type="ECO:0000256" key="9">
    <source>
        <dbReference type="ARBA" id="ARBA00022741"/>
    </source>
</evidence>
<keyword evidence="12 15" id="KW-0573">Peptidoglycan synthesis</keyword>
<evidence type="ECO:0000256" key="5">
    <source>
        <dbReference type="ARBA" id="ARBA00010871"/>
    </source>
</evidence>
<dbReference type="Gene3D" id="3.30.470.20">
    <property type="entry name" value="ATP-grasp fold, B domain"/>
    <property type="match status" value="1"/>
</dbReference>
<keyword evidence="20" id="KW-1185">Reference proteome</keyword>
<gene>
    <name evidence="15" type="primary">ddl</name>
    <name evidence="19" type="ORF">Q8X39_03755</name>
</gene>
<evidence type="ECO:0000256" key="17">
    <source>
        <dbReference type="SAM" id="MobiDB-lite"/>
    </source>
</evidence>
<dbReference type="InterPro" id="IPR013815">
    <property type="entry name" value="ATP_grasp_subdomain_1"/>
</dbReference>
<name>A0ABT9FZS9_LEPDI</name>
<comment type="subcellular location">
    <subcellularLocation>
        <location evidence="4 15">Cytoplasm</location>
    </subcellularLocation>
</comment>
<dbReference type="PROSITE" id="PS50975">
    <property type="entry name" value="ATP_GRASP"/>
    <property type="match status" value="1"/>
</dbReference>
<evidence type="ECO:0000313" key="20">
    <source>
        <dbReference type="Proteomes" id="UP001235760"/>
    </source>
</evidence>
<feature type="domain" description="ATP-grasp" evidence="18">
    <location>
        <begin position="139"/>
        <end position="343"/>
    </location>
</feature>
<evidence type="ECO:0000256" key="13">
    <source>
        <dbReference type="ARBA" id="ARBA00023316"/>
    </source>
</evidence>
<comment type="function">
    <text evidence="3 15">Cell wall formation.</text>
</comment>
<reference evidence="19 20" key="1">
    <citation type="submission" date="2023-08" db="EMBL/GenBank/DDBJ databases">
        <authorList>
            <person name="Roldan D.M."/>
            <person name="Menes R.J."/>
        </authorList>
    </citation>
    <scope>NUCLEOTIDE SEQUENCE [LARGE SCALE GENOMIC DNA]</scope>
    <source>
        <strain evidence="19 20">CCM 2812</strain>
    </source>
</reference>
<keyword evidence="10 16" id="KW-0067">ATP-binding</keyword>
<dbReference type="SUPFAM" id="SSF52440">
    <property type="entry name" value="PreATP-grasp domain"/>
    <property type="match status" value="1"/>
</dbReference>
<evidence type="ECO:0000256" key="4">
    <source>
        <dbReference type="ARBA" id="ARBA00004496"/>
    </source>
</evidence>
<dbReference type="NCBIfam" id="NF002378">
    <property type="entry name" value="PRK01372.1"/>
    <property type="match status" value="1"/>
</dbReference>
<evidence type="ECO:0000256" key="2">
    <source>
        <dbReference type="ARBA" id="ARBA00001946"/>
    </source>
</evidence>
<evidence type="ECO:0000256" key="7">
    <source>
        <dbReference type="ARBA" id="ARBA00022490"/>
    </source>
</evidence>
<keyword evidence="13 15" id="KW-0961">Cell wall biogenesis/degradation</keyword>
<dbReference type="Gene3D" id="3.30.1490.20">
    <property type="entry name" value="ATP-grasp fold, A domain"/>
    <property type="match status" value="1"/>
</dbReference>
<dbReference type="Proteomes" id="UP001235760">
    <property type="component" value="Unassembled WGS sequence"/>
</dbReference>
<keyword evidence="11 15" id="KW-0133">Cell shape</keyword>
<dbReference type="GO" id="GO:0008716">
    <property type="term" value="F:D-alanine-D-alanine ligase activity"/>
    <property type="evidence" value="ECO:0007669"/>
    <property type="project" value="UniProtKB-EC"/>
</dbReference>
<comment type="similarity">
    <text evidence="5 15">Belongs to the D-alanine--D-alanine ligase family.</text>
</comment>
<sequence>MNPDPFNADAGRAPGRSQADPQPLGGSTGVPAGRGAGHALGKVAVLMGGDSAEREVSLMSGGGVLQALRSRGVDAHAFDPSERELIDLKREGYERCFIALHGRHGEDGAVQGALELLHIPYTGSGVMASAIAMDKVMTKRLWQAEGLATPAWARLAPDEVDAAHMLSVADTLGLPLVVKPPREGSSIGVSVVRDRAAMVPSVQLAARYDADVLCEAFVDGAELTCPVLGEGRDAVALPVIRIVPPAAGYDYQNKYFTDEVQYLCPSGLDPALEAEVQRLTLAAYRSLGCRGWGRADLMLRASDQQPLLLEMNTSPGMTGHSLVPMSARAAGMDYETLCLRILAMARLDNPTAAPAAAA</sequence>
<proteinExistence type="inferred from homology"/>
<evidence type="ECO:0000256" key="3">
    <source>
        <dbReference type="ARBA" id="ARBA00003921"/>
    </source>
</evidence>
<dbReference type="InterPro" id="IPR016185">
    <property type="entry name" value="PreATP-grasp_dom_sf"/>
</dbReference>
<evidence type="ECO:0000256" key="6">
    <source>
        <dbReference type="ARBA" id="ARBA00012216"/>
    </source>
</evidence>
<dbReference type="PROSITE" id="PS00843">
    <property type="entry name" value="DALA_DALA_LIGASE_1"/>
    <property type="match status" value="1"/>
</dbReference>
<keyword evidence="7 15" id="KW-0963">Cytoplasm</keyword>
<dbReference type="PROSITE" id="PS00844">
    <property type="entry name" value="DALA_DALA_LIGASE_2"/>
    <property type="match status" value="1"/>
</dbReference>
<accession>A0ABT9FZS9</accession>
<keyword evidence="8 15" id="KW-0436">Ligase</keyword>
<dbReference type="InterPro" id="IPR011127">
    <property type="entry name" value="Dala_Dala_lig_N"/>
</dbReference>
<dbReference type="PIRSF" id="PIRSF039102">
    <property type="entry name" value="Ddl/VanB"/>
    <property type="match status" value="1"/>
</dbReference>
<dbReference type="PANTHER" id="PTHR23132:SF23">
    <property type="entry name" value="D-ALANINE--D-ALANINE LIGASE B"/>
    <property type="match status" value="1"/>
</dbReference>
<comment type="catalytic activity">
    <reaction evidence="14 15">
        <text>2 D-alanine + ATP = D-alanyl-D-alanine + ADP + phosphate + H(+)</text>
        <dbReference type="Rhea" id="RHEA:11224"/>
        <dbReference type="ChEBI" id="CHEBI:15378"/>
        <dbReference type="ChEBI" id="CHEBI:30616"/>
        <dbReference type="ChEBI" id="CHEBI:43474"/>
        <dbReference type="ChEBI" id="CHEBI:57416"/>
        <dbReference type="ChEBI" id="CHEBI:57822"/>
        <dbReference type="ChEBI" id="CHEBI:456216"/>
        <dbReference type="EC" id="6.3.2.4"/>
    </reaction>
</comment>
<dbReference type="SUPFAM" id="SSF56059">
    <property type="entry name" value="Glutathione synthetase ATP-binding domain-like"/>
    <property type="match status" value="1"/>
</dbReference>
<dbReference type="EMBL" id="JAUZEE010000002">
    <property type="protein sequence ID" value="MDP4299737.1"/>
    <property type="molecule type" value="Genomic_DNA"/>
</dbReference>
<dbReference type="HAMAP" id="MF_00047">
    <property type="entry name" value="Dala_Dala_lig"/>
    <property type="match status" value="1"/>
</dbReference>
<evidence type="ECO:0000256" key="15">
    <source>
        <dbReference type="HAMAP-Rule" id="MF_00047"/>
    </source>
</evidence>
<evidence type="ECO:0000256" key="16">
    <source>
        <dbReference type="PROSITE-ProRule" id="PRU00409"/>
    </source>
</evidence>
<dbReference type="InterPro" id="IPR000291">
    <property type="entry name" value="D-Ala_lig_Van_CS"/>
</dbReference>
<dbReference type="RefSeq" id="WP_305748308.1">
    <property type="nucleotide sequence ID" value="NZ_JAUZEE010000002.1"/>
</dbReference>
<evidence type="ECO:0000256" key="14">
    <source>
        <dbReference type="ARBA" id="ARBA00047614"/>
    </source>
</evidence>
<keyword evidence="9 16" id="KW-0547">Nucleotide-binding</keyword>
<dbReference type="NCBIfam" id="TIGR01205">
    <property type="entry name" value="D_ala_D_alaTIGR"/>
    <property type="match status" value="1"/>
</dbReference>
<evidence type="ECO:0000256" key="8">
    <source>
        <dbReference type="ARBA" id="ARBA00022598"/>
    </source>
</evidence>
<dbReference type="Gene3D" id="3.40.50.20">
    <property type="match status" value="1"/>
</dbReference>
<evidence type="ECO:0000313" key="19">
    <source>
        <dbReference type="EMBL" id="MDP4299737.1"/>
    </source>
</evidence>
<feature type="region of interest" description="Disordered" evidence="17">
    <location>
        <begin position="1"/>
        <end position="33"/>
    </location>
</feature>
<dbReference type="InterPro" id="IPR011761">
    <property type="entry name" value="ATP-grasp"/>
</dbReference>
<comment type="cofactor">
    <cofactor evidence="2">
        <name>Mg(2+)</name>
        <dbReference type="ChEBI" id="CHEBI:18420"/>
    </cofactor>
</comment>
<evidence type="ECO:0000259" key="18">
    <source>
        <dbReference type="PROSITE" id="PS50975"/>
    </source>
</evidence>
<dbReference type="EC" id="6.3.2.4" evidence="6 15"/>
<dbReference type="Pfam" id="PF01820">
    <property type="entry name" value="Dala_Dala_lig_N"/>
    <property type="match status" value="1"/>
</dbReference>
<comment type="pathway">
    <text evidence="15">Cell wall biogenesis; peptidoglycan biosynthesis.</text>
</comment>
<dbReference type="Pfam" id="PF07478">
    <property type="entry name" value="Dala_Dala_lig_C"/>
    <property type="match status" value="1"/>
</dbReference>
<comment type="caution">
    <text evidence="19">The sequence shown here is derived from an EMBL/GenBank/DDBJ whole genome shotgun (WGS) entry which is preliminary data.</text>
</comment>
<dbReference type="InterPro" id="IPR011095">
    <property type="entry name" value="Dala_Dala_lig_C"/>
</dbReference>